<feature type="chain" id="PRO_5004041394" evidence="2">
    <location>
        <begin position="29"/>
        <end position="206"/>
    </location>
</feature>
<evidence type="ECO:0000256" key="1">
    <source>
        <dbReference type="SAM" id="MobiDB-lite"/>
    </source>
</evidence>
<reference evidence="3 4" key="1">
    <citation type="submission" date="2013-02" db="EMBL/GenBank/DDBJ databases">
        <title>Whole genome shotgun sequence of Gordonia malaquae NBRC 108250.</title>
        <authorList>
            <person name="Yoshida I."/>
            <person name="Hosoyama A."/>
            <person name="Tsuchikane K."/>
            <person name="Ando Y."/>
            <person name="Baba S."/>
            <person name="Ohji S."/>
            <person name="Hamada M."/>
            <person name="Tamura T."/>
            <person name="Yamazoe A."/>
            <person name="Yamazaki S."/>
            <person name="Fujita N."/>
        </authorList>
    </citation>
    <scope>NUCLEOTIDE SEQUENCE [LARGE SCALE GENOMIC DNA]</scope>
    <source>
        <strain evidence="3 4">NBRC 108250</strain>
    </source>
</reference>
<organism evidence="3 4">
    <name type="scientific">Gordonia malaquae NBRC 108250</name>
    <dbReference type="NCBI Taxonomy" id="1223542"/>
    <lineage>
        <taxon>Bacteria</taxon>
        <taxon>Bacillati</taxon>
        <taxon>Actinomycetota</taxon>
        <taxon>Actinomycetes</taxon>
        <taxon>Mycobacteriales</taxon>
        <taxon>Gordoniaceae</taxon>
        <taxon>Gordonia</taxon>
    </lineage>
</organism>
<accession>M3VG72</accession>
<proteinExistence type="predicted"/>
<comment type="caution">
    <text evidence="3">The sequence shown here is derived from an EMBL/GenBank/DDBJ whole genome shotgun (WGS) entry which is preliminary data.</text>
</comment>
<keyword evidence="2" id="KW-0732">Signal</keyword>
<evidence type="ECO:0000256" key="2">
    <source>
        <dbReference type="SAM" id="SignalP"/>
    </source>
</evidence>
<feature type="signal peptide" evidence="2">
    <location>
        <begin position="1"/>
        <end position="28"/>
    </location>
</feature>
<protein>
    <submittedName>
        <fullName evidence="3">Uncharacterized protein</fullName>
    </submittedName>
</protein>
<feature type="region of interest" description="Disordered" evidence="1">
    <location>
        <begin position="183"/>
        <end position="206"/>
    </location>
</feature>
<sequence length="206" mass="21503">MKRTAALVVGASAVALSSIVAVPGTAGAAIDTMTYWEDGNSRFEQTVSNDNPKVGETFTVTTSFQRKWADEYIYNVKELVGSCIESVPGTTTWAGKLVTSKVTTSEPGADESWMRVEAPSITAWKVTGLGSGWGAKVKLTTDFRVTNACKAGDVLSTTMHYGGSLGSGTYKEKGPVITIAEGTVEEPTEPGGSNGSLDIGSLFGSS</sequence>
<evidence type="ECO:0000313" key="4">
    <source>
        <dbReference type="Proteomes" id="UP000035009"/>
    </source>
</evidence>
<dbReference type="STRING" id="410332.SAMN04488550_1502"/>
<name>M3VG72_GORML</name>
<evidence type="ECO:0000313" key="3">
    <source>
        <dbReference type="EMBL" id="GAC80679.1"/>
    </source>
</evidence>
<dbReference type="AlphaFoldDB" id="M3VG72"/>
<dbReference type="Proteomes" id="UP000035009">
    <property type="component" value="Unassembled WGS sequence"/>
</dbReference>
<dbReference type="EMBL" id="BAOP01000020">
    <property type="protein sequence ID" value="GAC80679.1"/>
    <property type="molecule type" value="Genomic_DNA"/>
</dbReference>
<keyword evidence="4" id="KW-1185">Reference proteome</keyword>
<gene>
    <name evidence="3" type="ORF">GM1_020_00430</name>
</gene>